<feature type="domain" description="Histidine kinase" evidence="4">
    <location>
        <begin position="176"/>
        <end position="396"/>
    </location>
</feature>
<dbReference type="PANTHER" id="PTHR43065">
    <property type="entry name" value="SENSOR HISTIDINE KINASE"/>
    <property type="match status" value="1"/>
</dbReference>
<dbReference type="CDD" id="cd00082">
    <property type="entry name" value="HisKA"/>
    <property type="match status" value="1"/>
</dbReference>
<dbReference type="PRINTS" id="PR00344">
    <property type="entry name" value="BCTRLSENSOR"/>
</dbReference>
<dbReference type="Pfam" id="PF08448">
    <property type="entry name" value="PAS_4"/>
    <property type="match status" value="1"/>
</dbReference>
<comment type="catalytic activity">
    <reaction evidence="1">
        <text>ATP + protein L-histidine = ADP + protein N-phospho-L-histidine.</text>
        <dbReference type="EC" id="2.7.13.3"/>
    </reaction>
</comment>
<evidence type="ECO:0000256" key="1">
    <source>
        <dbReference type="ARBA" id="ARBA00000085"/>
    </source>
</evidence>
<dbReference type="SUPFAM" id="SSF55874">
    <property type="entry name" value="ATPase domain of HSP90 chaperone/DNA topoisomerase II/histidine kinase"/>
    <property type="match status" value="1"/>
</dbReference>
<dbReference type="RefSeq" id="WP_281792786.1">
    <property type="nucleotide sequence ID" value="NZ_BSDR01000001.1"/>
</dbReference>
<dbReference type="EC" id="2.7.13.3" evidence="2"/>
<dbReference type="SMART" id="SM00387">
    <property type="entry name" value="HATPase_c"/>
    <property type="match status" value="1"/>
</dbReference>
<dbReference type="GO" id="GO:0000155">
    <property type="term" value="F:phosphorelay sensor kinase activity"/>
    <property type="evidence" value="ECO:0007669"/>
    <property type="project" value="InterPro"/>
</dbReference>
<dbReference type="InterPro" id="IPR004358">
    <property type="entry name" value="Sig_transdc_His_kin-like_C"/>
</dbReference>
<proteinExistence type="predicted"/>
<feature type="domain" description="PAC" evidence="5">
    <location>
        <begin position="111"/>
        <end position="163"/>
    </location>
</feature>
<sequence>MSEKPTLDDLIGIEYAKLGFFREVQEKVAELQASNLKLELKRRHIQGILDGITDVMAILTLDFRITSVNHVYYDIFKETQPVGKYCFEVFRQQKERCSSCPVVIALDTNRVCRQLDIFSVGGKNRHFEITASPLRNSEGNPCHILLLKRDVTLEKEYQAKYYQAQQMATVGALAAGVAHEINNPLTAISGFAEGLKRRLPKLKEQVDKDLAEDFDEYINIILKECRRCQGIVQNLLDFGRPKSNDFRSVNLNMVVRDTLKLLQNHLKYYPEGHVRQELQEPLPFIQADASQLKQVVLNLLFNALDATQGRGTVILRTFSTNDQWVGLAVEDNGCGIPSENLDKLFEPFFTTKPAGKGIGIGLSTCYNIIQNHGGEILVCSEVEKGSTFLVRLPTEPSTPLVLVV</sequence>
<dbReference type="Gene3D" id="3.30.450.20">
    <property type="entry name" value="PAS domain"/>
    <property type="match status" value="1"/>
</dbReference>
<dbReference type="InterPro" id="IPR036097">
    <property type="entry name" value="HisK_dim/P_sf"/>
</dbReference>
<dbReference type="InterPro" id="IPR003661">
    <property type="entry name" value="HisK_dim/P_dom"/>
</dbReference>
<dbReference type="InterPro" id="IPR036890">
    <property type="entry name" value="HATPase_C_sf"/>
</dbReference>
<keyword evidence="6" id="KW-0418">Kinase</keyword>
<organism evidence="6 7">
    <name type="scientific">Desulforhabdus amnigena</name>
    <dbReference type="NCBI Taxonomy" id="40218"/>
    <lineage>
        <taxon>Bacteria</taxon>
        <taxon>Pseudomonadati</taxon>
        <taxon>Thermodesulfobacteriota</taxon>
        <taxon>Syntrophobacteria</taxon>
        <taxon>Syntrophobacterales</taxon>
        <taxon>Syntrophobacteraceae</taxon>
        <taxon>Desulforhabdus</taxon>
    </lineage>
</organism>
<evidence type="ECO:0000313" key="6">
    <source>
        <dbReference type="EMBL" id="GLI33659.1"/>
    </source>
</evidence>
<dbReference type="SMART" id="SM00388">
    <property type="entry name" value="HisKA"/>
    <property type="match status" value="1"/>
</dbReference>
<reference evidence="6" key="1">
    <citation type="submission" date="2022-12" db="EMBL/GenBank/DDBJ databases">
        <title>Reference genome sequencing for broad-spectrum identification of bacterial and archaeal isolates by mass spectrometry.</title>
        <authorList>
            <person name="Sekiguchi Y."/>
            <person name="Tourlousse D.M."/>
        </authorList>
    </citation>
    <scope>NUCLEOTIDE SEQUENCE</scope>
    <source>
        <strain evidence="6">ASRB1</strain>
    </source>
</reference>
<dbReference type="Pfam" id="PF02518">
    <property type="entry name" value="HATPase_c"/>
    <property type="match status" value="1"/>
</dbReference>
<dbReference type="InterPro" id="IPR000700">
    <property type="entry name" value="PAS-assoc_C"/>
</dbReference>
<dbReference type="SUPFAM" id="SSF55785">
    <property type="entry name" value="PYP-like sensor domain (PAS domain)"/>
    <property type="match status" value="1"/>
</dbReference>
<evidence type="ECO:0000313" key="7">
    <source>
        <dbReference type="Proteomes" id="UP001144372"/>
    </source>
</evidence>
<dbReference type="PROSITE" id="PS50113">
    <property type="entry name" value="PAC"/>
    <property type="match status" value="1"/>
</dbReference>
<evidence type="ECO:0000256" key="2">
    <source>
        <dbReference type="ARBA" id="ARBA00012438"/>
    </source>
</evidence>
<dbReference type="InterPro" id="IPR003594">
    <property type="entry name" value="HATPase_dom"/>
</dbReference>
<dbReference type="Pfam" id="PF00512">
    <property type="entry name" value="HisKA"/>
    <property type="match status" value="1"/>
</dbReference>
<gene>
    <name evidence="6" type="ORF">DAMNIGENAA_10920</name>
</gene>
<comment type="caution">
    <text evidence="6">The sequence shown here is derived from an EMBL/GenBank/DDBJ whole genome shotgun (WGS) entry which is preliminary data.</text>
</comment>
<accession>A0A9W6CW61</accession>
<dbReference type="Gene3D" id="3.30.565.10">
    <property type="entry name" value="Histidine kinase-like ATPase, C-terminal domain"/>
    <property type="match status" value="1"/>
</dbReference>
<dbReference type="EMBL" id="BSDR01000001">
    <property type="protein sequence ID" value="GLI33659.1"/>
    <property type="molecule type" value="Genomic_DNA"/>
</dbReference>
<dbReference type="PROSITE" id="PS50109">
    <property type="entry name" value="HIS_KIN"/>
    <property type="match status" value="1"/>
</dbReference>
<keyword evidence="7" id="KW-1185">Reference proteome</keyword>
<dbReference type="PANTHER" id="PTHR43065:SF42">
    <property type="entry name" value="TWO-COMPONENT SENSOR PPRA"/>
    <property type="match status" value="1"/>
</dbReference>
<evidence type="ECO:0000259" key="5">
    <source>
        <dbReference type="PROSITE" id="PS50113"/>
    </source>
</evidence>
<keyword evidence="3" id="KW-0597">Phosphoprotein</keyword>
<dbReference type="AlphaFoldDB" id="A0A9W6CW61"/>
<name>A0A9W6CW61_9BACT</name>
<dbReference type="SUPFAM" id="SSF47384">
    <property type="entry name" value="Homodimeric domain of signal transducing histidine kinase"/>
    <property type="match status" value="1"/>
</dbReference>
<evidence type="ECO:0000256" key="3">
    <source>
        <dbReference type="ARBA" id="ARBA00022553"/>
    </source>
</evidence>
<dbReference type="Gene3D" id="1.10.287.130">
    <property type="match status" value="1"/>
</dbReference>
<dbReference type="InterPro" id="IPR013656">
    <property type="entry name" value="PAS_4"/>
</dbReference>
<keyword evidence="6" id="KW-0808">Transferase</keyword>
<dbReference type="InterPro" id="IPR005467">
    <property type="entry name" value="His_kinase_dom"/>
</dbReference>
<protein>
    <recommendedName>
        <fullName evidence="2">histidine kinase</fullName>
        <ecNumber evidence="2">2.7.13.3</ecNumber>
    </recommendedName>
</protein>
<evidence type="ECO:0000259" key="4">
    <source>
        <dbReference type="PROSITE" id="PS50109"/>
    </source>
</evidence>
<dbReference type="InterPro" id="IPR035965">
    <property type="entry name" value="PAS-like_dom_sf"/>
</dbReference>
<dbReference type="Proteomes" id="UP001144372">
    <property type="component" value="Unassembled WGS sequence"/>
</dbReference>